<keyword evidence="10" id="KW-1185">Reference proteome</keyword>
<evidence type="ECO:0000256" key="6">
    <source>
        <dbReference type="ARBA" id="ARBA00022842"/>
    </source>
</evidence>
<feature type="domain" description="UmuC" evidence="8">
    <location>
        <begin position="17"/>
        <end position="202"/>
    </location>
</feature>
<dbReference type="GO" id="GO:0003684">
    <property type="term" value="F:damaged DNA binding"/>
    <property type="evidence" value="ECO:0007669"/>
    <property type="project" value="InterPro"/>
</dbReference>
<evidence type="ECO:0000256" key="7">
    <source>
        <dbReference type="ARBA" id="ARBA00023204"/>
    </source>
</evidence>
<keyword evidence="3" id="KW-0548">Nucleotidyltransferase</keyword>
<evidence type="ECO:0000256" key="3">
    <source>
        <dbReference type="ARBA" id="ARBA00022695"/>
    </source>
</evidence>
<dbReference type="InterPro" id="IPR043502">
    <property type="entry name" value="DNA/RNA_pol_sf"/>
</dbReference>
<keyword evidence="4" id="KW-0479">Metal-binding</keyword>
<evidence type="ECO:0000256" key="5">
    <source>
        <dbReference type="ARBA" id="ARBA00022763"/>
    </source>
</evidence>
<evidence type="ECO:0000256" key="2">
    <source>
        <dbReference type="ARBA" id="ARBA00022679"/>
    </source>
</evidence>
<evidence type="ECO:0000313" key="10">
    <source>
        <dbReference type="Proteomes" id="UP000244896"/>
    </source>
</evidence>
<dbReference type="PROSITE" id="PS50173">
    <property type="entry name" value="UMUC"/>
    <property type="match status" value="1"/>
</dbReference>
<proteinExistence type="inferred from homology"/>
<dbReference type="Pfam" id="PF11799">
    <property type="entry name" value="IMS_C"/>
    <property type="match status" value="1"/>
</dbReference>
<dbReference type="InterPro" id="IPR050116">
    <property type="entry name" value="DNA_polymerase-Y"/>
</dbReference>
<dbReference type="GO" id="GO:0003887">
    <property type="term" value="F:DNA-directed DNA polymerase activity"/>
    <property type="evidence" value="ECO:0007669"/>
    <property type="project" value="TreeGrafter"/>
</dbReference>
<dbReference type="InterPro" id="IPR043128">
    <property type="entry name" value="Rev_trsase/Diguanyl_cyclase"/>
</dbReference>
<gene>
    <name evidence="9" type="ORF">CKA38_12250</name>
</gene>
<evidence type="ECO:0000259" key="8">
    <source>
        <dbReference type="PROSITE" id="PS50173"/>
    </source>
</evidence>
<dbReference type="Gene3D" id="3.40.1170.60">
    <property type="match status" value="1"/>
</dbReference>
<protein>
    <recommendedName>
        <fullName evidence="8">UmuC domain-containing protein</fullName>
    </recommendedName>
</protein>
<dbReference type="Gene3D" id="3.30.70.270">
    <property type="match status" value="1"/>
</dbReference>
<dbReference type="GO" id="GO:0046872">
    <property type="term" value="F:metal ion binding"/>
    <property type="evidence" value="ECO:0007669"/>
    <property type="project" value="UniProtKB-KW"/>
</dbReference>
<dbReference type="InterPro" id="IPR001126">
    <property type="entry name" value="UmuC"/>
</dbReference>
<keyword evidence="2" id="KW-0808">Transferase</keyword>
<dbReference type="GO" id="GO:0005829">
    <property type="term" value="C:cytosol"/>
    <property type="evidence" value="ECO:0007669"/>
    <property type="project" value="TreeGrafter"/>
</dbReference>
<dbReference type="FunFam" id="3.40.1170.60:FF:000003">
    <property type="entry name" value="DNA polymerase eta"/>
    <property type="match status" value="1"/>
</dbReference>
<dbReference type="Pfam" id="PF00817">
    <property type="entry name" value="IMS"/>
    <property type="match status" value="1"/>
</dbReference>
<keyword evidence="5" id="KW-0227">DNA damage</keyword>
<sequence length="440" mass="48881">MHPRDSRFSFSVVPLRALVVDFNSFFASVEQQERPELRGRPVGIVPVMAETTGCIAVSLEAKKAGLTRNVRVAEARRMCPGLHIVESRPEVYIDYHRRLVDIIESCIHVSKVQSIDEVTCELRGTWSEPAKAVAVAKKIKAEIARRAGECLRSSIGIAPNWLLAKVASDMQKPDGLVVLNDDEGDIPAKLLHLRPSDISGIGRGMDERLRIRGVDTVAKLYALSRDEMRAIWRGVVGDRLWRLLHCEDLPFFEQEGDKSVGHGHVLPPELRNNTAALAVLHRLLQKAAMRLRDSGLFAGGLQVYAAHGDDTTWSDALHFNETQDTIALTRALSQLWARRMAKPGVAKKAPVRIGVMLFRLLKAEAHTPDLFEAANERARGRLLGAMDEINRVLGKNTVYFGGAHGATADAPMRIAFTRIPKPELEEIDKSLKGRFRRGNQ</sequence>
<dbReference type="PANTHER" id="PTHR11076:SF34">
    <property type="entry name" value="PROTEIN UMUC"/>
    <property type="match status" value="1"/>
</dbReference>
<comment type="similarity">
    <text evidence="1">Belongs to the DNA polymerase type-Y family.</text>
</comment>
<dbReference type="InterPro" id="IPR017961">
    <property type="entry name" value="DNA_pol_Y-fam_little_finger"/>
</dbReference>
<dbReference type="GO" id="GO:0006281">
    <property type="term" value="P:DNA repair"/>
    <property type="evidence" value="ECO:0007669"/>
    <property type="project" value="UniProtKB-KW"/>
</dbReference>
<evidence type="ECO:0000256" key="1">
    <source>
        <dbReference type="ARBA" id="ARBA00010945"/>
    </source>
</evidence>
<dbReference type="SUPFAM" id="SSF56672">
    <property type="entry name" value="DNA/RNA polymerases"/>
    <property type="match status" value="1"/>
</dbReference>
<dbReference type="EMBL" id="CP023004">
    <property type="protein sequence ID" value="AWI09919.1"/>
    <property type="molecule type" value="Genomic_DNA"/>
</dbReference>
<reference evidence="9 10" key="1">
    <citation type="journal article" date="2018" name="Syst. Appl. Microbiol.">
        <title>Ereboglobus luteus gen. nov. sp. nov. from cockroach guts, and new insights into the oxygen relationship of the genera Opitutus and Didymococcus (Verrucomicrobia: Opitutaceae).</title>
        <authorList>
            <person name="Tegtmeier D."/>
            <person name="Belitz A."/>
            <person name="Radek R."/>
            <person name="Heimerl T."/>
            <person name="Brune A."/>
        </authorList>
    </citation>
    <scope>NUCLEOTIDE SEQUENCE [LARGE SCALE GENOMIC DNA]</scope>
    <source>
        <strain evidence="9 10">Ho45</strain>
    </source>
</reference>
<dbReference type="AlphaFoldDB" id="A0A2U8E4R8"/>
<evidence type="ECO:0000256" key="4">
    <source>
        <dbReference type="ARBA" id="ARBA00022723"/>
    </source>
</evidence>
<name>A0A2U8E4R8_9BACT</name>
<dbReference type="OrthoDB" id="9808813at2"/>
<dbReference type="GO" id="GO:0042276">
    <property type="term" value="P:error-prone translesion synthesis"/>
    <property type="evidence" value="ECO:0007669"/>
    <property type="project" value="TreeGrafter"/>
</dbReference>
<keyword evidence="7" id="KW-0234">DNA repair</keyword>
<dbReference type="KEGG" id="elut:CKA38_12250"/>
<organism evidence="9 10">
    <name type="scientific">Ereboglobus luteus</name>
    <dbReference type="NCBI Taxonomy" id="1796921"/>
    <lineage>
        <taxon>Bacteria</taxon>
        <taxon>Pseudomonadati</taxon>
        <taxon>Verrucomicrobiota</taxon>
        <taxon>Opitutia</taxon>
        <taxon>Opitutales</taxon>
        <taxon>Opitutaceae</taxon>
        <taxon>Ereboglobus</taxon>
    </lineage>
</organism>
<dbReference type="GO" id="GO:0009432">
    <property type="term" value="P:SOS response"/>
    <property type="evidence" value="ECO:0007669"/>
    <property type="project" value="TreeGrafter"/>
</dbReference>
<dbReference type="Proteomes" id="UP000244896">
    <property type="component" value="Chromosome"/>
</dbReference>
<keyword evidence="6" id="KW-0460">Magnesium</keyword>
<dbReference type="PANTHER" id="PTHR11076">
    <property type="entry name" value="DNA REPAIR POLYMERASE UMUC / TRANSFERASE FAMILY MEMBER"/>
    <property type="match status" value="1"/>
</dbReference>
<evidence type="ECO:0000313" key="9">
    <source>
        <dbReference type="EMBL" id="AWI09919.1"/>
    </source>
</evidence>
<accession>A0A2U8E4R8</accession>